<dbReference type="EMBL" id="CDMY01000123">
    <property type="protein sequence ID" value="CEL92962.1"/>
    <property type="molecule type" value="Genomic_DNA"/>
</dbReference>
<dbReference type="PANTHER" id="PTHR24198">
    <property type="entry name" value="ANKYRIN REPEAT AND PROTEIN KINASE DOMAIN-CONTAINING PROTEIN"/>
    <property type="match status" value="1"/>
</dbReference>
<dbReference type="InterPro" id="IPR036770">
    <property type="entry name" value="Ankyrin_rpt-contain_sf"/>
</dbReference>
<evidence type="ECO:0000256" key="3">
    <source>
        <dbReference type="PROSITE-ProRule" id="PRU00023"/>
    </source>
</evidence>
<dbReference type="STRING" id="1169540.A0A0G4EB86"/>
<name>A0A0G4EB86_VITBC</name>
<dbReference type="PROSITE" id="PS50297">
    <property type="entry name" value="ANK_REP_REGION"/>
    <property type="match status" value="1"/>
</dbReference>
<protein>
    <submittedName>
        <fullName evidence="4">Uncharacterized protein</fullName>
    </submittedName>
</protein>
<dbReference type="OrthoDB" id="5093543at2759"/>
<dbReference type="VEuPathDB" id="CryptoDB:Vbra_11185"/>
<dbReference type="InterPro" id="IPR002110">
    <property type="entry name" value="Ankyrin_rpt"/>
</dbReference>
<accession>A0A0G4EB86</accession>
<evidence type="ECO:0000313" key="4">
    <source>
        <dbReference type="EMBL" id="CEL92962.1"/>
    </source>
</evidence>
<sequence length="945" mass="106544">MWDQQFIFIQTAPTSCEGKGDLLTINIKCTRNCQVRSAKMQPAYNLDFDKNFKPLETQPKPLGCAKGAVFCTSIDMELCLSEMQALAVRSKADGRLLFRVQVSFEGSEQALKTFEWYFTPPSYLDLKDIRGKTLEESCRDMLEGLSPLMKVAKAVTSHQNVELDKRLWLQPARRLLYDEMQDIIESKRKADNQESARLKNLMSIFDIREALFADVPTIEDVSRQPLHILASEKDNLDALRWISSAYNDLCFLETTNGRRNIDSNIKAKITGICAELFAGRLREEDKQTKETAVMKAAASGNVEVVRFLLAEGSNPIQNIEPSETNNIHNALTYCAMGTTGQQAAIFELLLSETKKQYPSRADSMEILCVPLIFAAQKGNAQMVAAILQSAKGGKVRLITLLQQSDALVVQKVMKNEGLKQEVNQEVKTSVQYAIHGGDLDVVKIMVDEYKADPFQELPRNTSRNSLMIAVELENIDIVRHLLTLLAKEPKSRIERILTQQDPKKWNVFHLAVKTGNAQLLSELFSFVKAHNLLNKVAEHIYKDSAQDPLAPSRLTRPILHLAAMESDNVASLKILLNNLGRISSARDEYMQLRDSLGRTALCYAIAQRSPELVRTFLDSPYSHVFTIQFRPCYPGGTKLLSEAVKEKAAEIVHFLVVKKSLPSSLDLDIRPSDELLARRYGDEPSNTGLLLRLIESNEDLWSKRRFVALRTSSRLFTLLTYTIYHCLHDCGNNNLHRILLALIDKMPSIMGHRVWPDQHVKWQEGTNALEYALGFDTKARPCRRVIDTMLLKLDKQPLTAAQTKRLLSKIDKMQGDAFDEVRRFLAARDTAMRHKKGKTQLMANAVKLKSPANQRNTGTVVVELLQLLLSILWHTISRRQQQSVASAATVLDNLKEKLKACKFNAPSLHQELTSIEAYCDGIGDSDWQKFKSAVSTSLARARVDL</sequence>
<dbReference type="Gene3D" id="1.25.40.20">
    <property type="entry name" value="Ankyrin repeat-containing domain"/>
    <property type="match status" value="3"/>
</dbReference>
<dbReference type="InParanoid" id="A0A0G4EB86"/>
<evidence type="ECO:0000313" key="5">
    <source>
        <dbReference type="Proteomes" id="UP000041254"/>
    </source>
</evidence>
<reference evidence="4 5" key="1">
    <citation type="submission" date="2014-11" db="EMBL/GenBank/DDBJ databases">
        <authorList>
            <person name="Zhu J."/>
            <person name="Qi W."/>
            <person name="Song R."/>
        </authorList>
    </citation>
    <scope>NUCLEOTIDE SEQUENCE [LARGE SCALE GENOMIC DNA]</scope>
</reference>
<dbReference type="PROSITE" id="PS50088">
    <property type="entry name" value="ANK_REPEAT"/>
    <property type="match status" value="1"/>
</dbReference>
<dbReference type="SMART" id="SM00248">
    <property type="entry name" value="ANK"/>
    <property type="match status" value="8"/>
</dbReference>
<proteinExistence type="predicted"/>
<dbReference type="PANTHER" id="PTHR24198:SF165">
    <property type="entry name" value="ANKYRIN REPEAT-CONTAINING PROTEIN-RELATED"/>
    <property type="match status" value="1"/>
</dbReference>
<keyword evidence="1" id="KW-0677">Repeat</keyword>
<keyword evidence="5" id="KW-1185">Reference proteome</keyword>
<gene>
    <name evidence="4" type="ORF">Vbra_11185</name>
</gene>
<feature type="repeat" description="ANK" evidence="3">
    <location>
        <begin position="288"/>
        <end position="314"/>
    </location>
</feature>
<dbReference type="AlphaFoldDB" id="A0A0G4EB86"/>
<dbReference type="Proteomes" id="UP000041254">
    <property type="component" value="Unassembled WGS sequence"/>
</dbReference>
<evidence type="ECO:0000256" key="1">
    <source>
        <dbReference type="ARBA" id="ARBA00022737"/>
    </source>
</evidence>
<dbReference type="SUPFAM" id="SSF48403">
    <property type="entry name" value="Ankyrin repeat"/>
    <property type="match status" value="2"/>
</dbReference>
<keyword evidence="2 3" id="KW-0040">ANK repeat</keyword>
<dbReference type="Pfam" id="PF12796">
    <property type="entry name" value="Ank_2"/>
    <property type="match status" value="1"/>
</dbReference>
<evidence type="ECO:0000256" key="2">
    <source>
        <dbReference type="ARBA" id="ARBA00023043"/>
    </source>
</evidence>
<organism evidence="4 5">
    <name type="scientific">Vitrella brassicaformis (strain CCMP3155)</name>
    <dbReference type="NCBI Taxonomy" id="1169540"/>
    <lineage>
        <taxon>Eukaryota</taxon>
        <taxon>Sar</taxon>
        <taxon>Alveolata</taxon>
        <taxon>Colpodellida</taxon>
        <taxon>Vitrellaceae</taxon>
        <taxon>Vitrella</taxon>
    </lineage>
</organism>